<protein>
    <submittedName>
        <fullName evidence="1">Uncharacterized protein</fullName>
    </submittedName>
</protein>
<evidence type="ECO:0000313" key="2">
    <source>
        <dbReference type="Proteomes" id="UP001597119"/>
    </source>
</evidence>
<accession>A0ABD6CCQ2</accession>
<evidence type="ECO:0000313" key="1">
    <source>
        <dbReference type="EMBL" id="MFD1588122.1"/>
    </source>
</evidence>
<reference evidence="1 2" key="1">
    <citation type="journal article" date="2019" name="Int. J. Syst. Evol. Microbiol.">
        <title>The Global Catalogue of Microorganisms (GCM) 10K type strain sequencing project: providing services to taxonomists for standard genome sequencing and annotation.</title>
        <authorList>
            <consortium name="The Broad Institute Genomics Platform"/>
            <consortium name="The Broad Institute Genome Sequencing Center for Infectious Disease"/>
            <person name="Wu L."/>
            <person name="Ma J."/>
        </authorList>
    </citation>
    <scope>NUCLEOTIDE SEQUENCE [LARGE SCALE GENOMIC DNA]</scope>
    <source>
        <strain evidence="1 2">CGMCC 1.12125</strain>
    </source>
</reference>
<dbReference type="AlphaFoldDB" id="A0ABD6CCQ2"/>
<proteinExistence type="predicted"/>
<keyword evidence="2" id="KW-1185">Reference proteome</keyword>
<comment type="caution">
    <text evidence="1">The sequence shown here is derived from an EMBL/GenBank/DDBJ whole genome shotgun (WGS) entry which is preliminary data.</text>
</comment>
<dbReference type="Proteomes" id="UP001597119">
    <property type="component" value="Unassembled WGS sequence"/>
</dbReference>
<organism evidence="1 2">
    <name type="scientific">Halorientalis brevis</name>
    <dbReference type="NCBI Taxonomy" id="1126241"/>
    <lineage>
        <taxon>Archaea</taxon>
        <taxon>Methanobacteriati</taxon>
        <taxon>Methanobacteriota</taxon>
        <taxon>Stenosarchaea group</taxon>
        <taxon>Halobacteria</taxon>
        <taxon>Halobacteriales</taxon>
        <taxon>Haloarculaceae</taxon>
        <taxon>Halorientalis</taxon>
    </lineage>
</organism>
<dbReference type="EMBL" id="JBHUDJ010000008">
    <property type="protein sequence ID" value="MFD1588122.1"/>
    <property type="molecule type" value="Genomic_DNA"/>
</dbReference>
<sequence length="172" mass="19307">MSTLYTFTVELSDPGAAEDVVSFVEECDELVRPKQPDECHVVIHSGVHPSDNRSIVSDLLTVSNAVSRVGFMSSCDTTDTASGSVYWLEDGELKRSKIHHDSPEDGSLNEQHGSGAARRIRRHLDFEIYSWWDYSVGGMEKRYHRYLVEDVHQEMVEKGLLCKDDESGNGLS</sequence>
<name>A0ABD6CCQ2_9EURY</name>
<dbReference type="RefSeq" id="WP_247381771.1">
    <property type="nucleotide sequence ID" value="NZ_JALLGV010000012.1"/>
</dbReference>
<gene>
    <name evidence="1" type="ORF">ACFR9U_14150</name>
</gene>